<name>A0A1A9I6Z1_9BACT</name>
<feature type="transmembrane region" description="Helical" evidence="1">
    <location>
        <begin position="72"/>
        <end position="91"/>
    </location>
</feature>
<feature type="transmembrane region" description="Helical" evidence="1">
    <location>
        <begin position="45"/>
        <end position="65"/>
    </location>
</feature>
<protein>
    <submittedName>
        <fullName evidence="2">Uncharacterized protein</fullName>
    </submittedName>
</protein>
<keyword evidence="1" id="KW-0472">Membrane</keyword>
<reference evidence="2 3" key="1">
    <citation type="submission" date="2016-05" db="EMBL/GenBank/DDBJ databases">
        <title>Niabella ginsenosidivorans BS26 whole genome sequencing.</title>
        <authorList>
            <person name="Im W.T."/>
            <person name="Siddiqi M.Z."/>
        </authorList>
    </citation>
    <scope>NUCLEOTIDE SEQUENCE [LARGE SCALE GENOMIC DNA]</scope>
    <source>
        <strain evidence="2 3">BS26</strain>
    </source>
</reference>
<evidence type="ECO:0000256" key="1">
    <source>
        <dbReference type="SAM" id="Phobius"/>
    </source>
</evidence>
<dbReference type="KEGG" id="nia:A8C56_22965"/>
<keyword evidence="3" id="KW-1185">Reference proteome</keyword>
<evidence type="ECO:0000313" key="3">
    <source>
        <dbReference type="Proteomes" id="UP000077667"/>
    </source>
</evidence>
<organism evidence="2 3">
    <name type="scientific">Niabella ginsenosidivorans</name>
    <dbReference type="NCBI Taxonomy" id="1176587"/>
    <lineage>
        <taxon>Bacteria</taxon>
        <taxon>Pseudomonadati</taxon>
        <taxon>Bacteroidota</taxon>
        <taxon>Chitinophagia</taxon>
        <taxon>Chitinophagales</taxon>
        <taxon>Chitinophagaceae</taxon>
        <taxon>Niabella</taxon>
    </lineage>
</organism>
<keyword evidence="1" id="KW-1133">Transmembrane helix</keyword>
<sequence>MFTNPAMHNATLTGSLITFVFYFSTQVIMADVYHYVVIGALFELLSIPMLFALFVLPVISIFILFKNHNNKAKVKAGLSLLFILVTIALLIR</sequence>
<dbReference type="STRING" id="1176587.A8C56_22965"/>
<proteinExistence type="predicted"/>
<keyword evidence="1" id="KW-0812">Transmembrane</keyword>
<dbReference type="Proteomes" id="UP000077667">
    <property type="component" value="Chromosome"/>
</dbReference>
<dbReference type="AlphaFoldDB" id="A0A1A9I6Z1"/>
<dbReference type="EMBL" id="CP015772">
    <property type="protein sequence ID" value="ANH83457.1"/>
    <property type="molecule type" value="Genomic_DNA"/>
</dbReference>
<gene>
    <name evidence="2" type="ORF">A8C56_22965</name>
</gene>
<evidence type="ECO:0000313" key="2">
    <source>
        <dbReference type="EMBL" id="ANH83457.1"/>
    </source>
</evidence>
<accession>A0A1A9I6Z1</accession>